<feature type="compositionally biased region" description="Basic and acidic residues" evidence="1">
    <location>
        <begin position="46"/>
        <end position="61"/>
    </location>
</feature>
<keyword evidence="3" id="KW-1185">Reference proteome</keyword>
<name>A0ABR1JKF2_9AGAR</name>
<proteinExistence type="predicted"/>
<sequence>MGVNAITFVPQDLTIAAENSRPPLESMMVANHSQASQRGDSSSQPEIRHHLYRSPEPHSDPRLYAAPEFGPYHTSTPESEMMQIDHEPEPRNDIALSGADDVALSGADDIAWSGADDALSGADDIAWSDADNMQTNLEADVFSGEDSEEDYNMLDPNDQTDRLQIQKEFTPKMEAAETTLSLFNTIVDRRWGITVCVECEEAQISN</sequence>
<protein>
    <recommendedName>
        <fullName evidence="4">Zinc finger protein</fullName>
    </recommendedName>
</protein>
<organism evidence="2 3">
    <name type="scientific">Marasmiellus scandens</name>
    <dbReference type="NCBI Taxonomy" id="2682957"/>
    <lineage>
        <taxon>Eukaryota</taxon>
        <taxon>Fungi</taxon>
        <taxon>Dikarya</taxon>
        <taxon>Basidiomycota</taxon>
        <taxon>Agaricomycotina</taxon>
        <taxon>Agaricomycetes</taxon>
        <taxon>Agaricomycetidae</taxon>
        <taxon>Agaricales</taxon>
        <taxon>Marasmiineae</taxon>
        <taxon>Omphalotaceae</taxon>
        <taxon>Marasmiellus</taxon>
    </lineage>
</organism>
<feature type="region of interest" description="Disordered" evidence="1">
    <location>
        <begin position="19"/>
        <end position="64"/>
    </location>
</feature>
<evidence type="ECO:0000256" key="1">
    <source>
        <dbReference type="SAM" id="MobiDB-lite"/>
    </source>
</evidence>
<accession>A0ABR1JKF2</accession>
<gene>
    <name evidence="2" type="ORF">VKT23_008691</name>
</gene>
<evidence type="ECO:0000313" key="2">
    <source>
        <dbReference type="EMBL" id="KAK7461517.1"/>
    </source>
</evidence>
<evidence type="ECO:0008006" key="4">
    <source>
        <dbReference type="Google" id="ProtNLM"/>
    </source>
</evidence>
<comment type="caution">
    <text evidence="2">The sequence shown here is derived from an EMBL/GenBank/DDBJ whole genome shotgun (WGS) entry which is preliminary data.</text>
</comment>
<evidence type="ECO:0000313" key="3">
    <source>
        <dbReference type="Proteomes" id="UP001498398"/>
    </source>
</evidence>
<dbReference type="Proteomes" id="UP001498398">
    <property type="component" value="Unassembled WGS sequence"/>
</dbReference>
<dbReference type="EMBL" id="JBANRG010000013">
    <property type="protein sequence ID" value="KAK7461517.1"/>
    <property type="molecule type" value="Genomic_DNA"/>
</dbReference>
<feature type="compositionally biased region" description="Polar residues" evidence="1">
    <location>
        <begin position="31"/>
        <end position="45"/>
    </location>
</feature>
<reference evidence="2 3" key="1">
    <citation type="submission" date="2024-01" db="EMBL/GenBank/DDBJ databases">
        <title>A draft genome for the cacao thread blight pathogen Marasmiellus scandens.</title>
        <authorList>
            <person name="Baruah I.K."/>
            <person name="Leung J."/>
            <person name="Bukari Y."/>
            <person name="Amoako-Attah I."/>
            <person name="Meinhardt L.W."/>
            <person name="Bailey B.A."/>
            <person name="Cohen S.P."/>
        </authorList>
    </citation>
    <scope>NUCLEOTIDE SEQUENCE [LARGE SCALE GENOMIC DNA]</scope>
    <source>
        <strain evidence="2 3">GH-19</strain>
    </source>
</reference>